<feature type="chain" id="PRO_5041693044" description="THH1/TOM1/TOM3 domain-containing protein" evidence="2">
    <location>
        <begin position="21"/>
        <end position="436"/>
    </location>
</feature>
<dbReference type="AlphaFoldDB" id="A0AA88KUS1"/>
<name>A0AA88KUS1_NAELO</name>
<feature type="transmembrane region" description="Helical" evidence="1">
    <location>
        <begin position="296"/>
        <end position="319"/>
    </location>
</feature>
<keyword evidence="1" id="KW-0472">Membrane</keyword>
<keyword evidence="4" id="KW-1185">Reference proteome</keyword>
<feature type="transmembrane region" description="Helical" evidence="1">
    <location>
        <begin position="113"/>
        <end position="134"/>
    </location>
</feature>
<feature type="signal peptide" evidence="2">
    <location>
        <begin position="1"/>
        <end position="20"/>
    </location>
</feature>
<organism evidence="3 4">
    <name type="scientific">Naegleria lovaniensis</name>
    <name type="common">Amoeba</name>
    <dbReference type="NCBI Taxonomy" id="51637"/>
    <lineage>
        <taxon>Eukaryota</taxon>
        <taxon>Discoba</taxon>
        <taxon>Heterolobosea</taxon>
        <taxon>Tetramitia</taxon>
        <taxon>Eutetramitia</taxon>
        <taxon>Vahlkampfiidae</taxon>
        <taxon>Naegleria</taxon>
    </lineage>
</organism>
<feature type="transmembrane region" description="Helical" evidence="1">
    <location>
        <begin position="154"/>
        <end position="175"/>
    </location>
</feature>
<reference evidence="3 4" key="1">
    <citation type="journal article" date="2018" name="BMC Genomics">
        <title>The genome of Naegleria lovaniensis, the basis for a comparative approach to unravel pathogenicity factors of the human pathogenic amoeba N. fowleri.</title>
        <authorList>
            <person name="Liechti N."/>
            <person name="Schurch N."/>
            <person name="Bruggmann R."/>
            <person name="Wittwer M."/>
        </authorList>
    </citation>
    <scope>NUCLEOTIDE SEQUENCE [LARGE SCALE GENOMIC DNA]</scope>
    <source>
        <strain evidence="3 4">ATCC 30569</strain>
    </source>
</reference>
<protein>
    <recommendedName>
        <fullName evidence="5">THH1/TOM1/TOM3 domain-containing protein</fullName>
    </recommendedName>
</protein>
<feature type="transmembrane region" description="Helical" evidence="1">
    <location>
        <begin position="331"/>
        <end position="353"/>
    </location>
</feature>
<accession>A0AA88KUS1</accession>
<dbReference type="RefSeq" id="XP_044553374.1">
    <property type="nucleotide sequence ID" value="XM_044689874.1"/>
</dbReference>
<sequence>MSSSGMSPQILLAWLRVVVGGDHHGMTLPFTTTQTHAITSLSRPISLESSCSSLLLMMNNSNTHDNTTLSGGLNWEQFPQGVLSCLTCIVSLIWFCCSLKGIFKNQISLQRKLFVMIFCSSFIRTMQSLIFNQICFRHNRDNPICPYISKVSQILDIYASSSNFVIYLILGLYWAEQYFTMKKIQDDTNYDNSESDTNTYFMKVRKILNIVFWVLSVLSFLFVTPFAILITVLDHHTFGYGTWSYQISRLVIRLILSWGICATLVVFGLLVFRLYKRQEDTSMEESSQTRKNIQKVALISIICTSAYFFLSCTNIATTIEWEWYSRFEYAYVFYISFALIELFANGILLAFLIPKPVAMAIGRCFSLSCCGQEESEKAIMLRNKLFYDNIISLDEETFQEYVSEQNDFETDMLPEESPIIYNSSLSSSYDSPISKM</sequence>
<evidence type="ECO:0000256" key="2">
    <source>
        <dbReference type="SAM" id="SignalP"/>
    </source>
</evidence>
<feature type="transmembrane region" description="Helical" evidence="1">
    <location>
        <begin position="210"/>
        <end position="230"/>
    </location>
</feature>
<feature type="transmembrane region" description="Helical" evidence="1">
    <location>
        <begin position="81"/>
        <end position="101"/>
    </location>
</feature>
<keyword evidence="1" id="KW-0812">Transmembrane</keyword>
<dbReference type="Proteomes" id="UP000816034">
    <property type="component" value="Unassembled WGS sequence"/>
</dbReference>
<keyword evidence="2" id="KW-0732">Signal</keyword>
<dbReference type="GeneID" id="68106395"/>
<comment type="caution">
    <text evidence="3">The sequence shown here is derived from an EMBL/GenBank/DDBJ whole genome shotgun (WGS) entry which is preliminary data.</text>
</comment>
<evidence type="ECO:0008006" key="5">
    <source>
        <dbReference type="Google" id="ProtNLM"/>
    </source>
</evidence>
<keyword evidence="1" id="KW-1133">Transmembrane helix</keyword>
<feature type="transmembrane region" description="Helical" evidence="1">
    <location>
        <begin position="250"/>
        <end position="275"/>
    </location>
</feature>
<dbReference type="EMBL" id="PYSW02000007">
    <property type="protein sequence ID" value="KAG2389382.1"/>
    <property type="molecule type" value="Genomic_DNA"/>
</dbReference>
<evidence type="ECO:0000256" key="1">
    <source>
        <dbReference type="SAM" id="Phobius"/>
    </source>
</evidence>
<evidence type="ECO:0000313" key="4">
    <source>
        <dbReference type="Proteomes" id="UP000816034"/>
    </source>
</evidence>
<proteinExistence type="predicted"/>
<evidence type="ECO:0000313" key="3">
    <source>
        <dbReference type="EMBL" id="KAG2389382.1"/>
    </source>
</evidence>
<gene>
    <name evidence="3" type="ORF">C9374_013942</name>
</gene>